<dbReference type="InterPro" id="IPR006151">
    <property type="entry name" value="Shikm_DH/Glu-tRNA_Rdtase"/>
</dbReference>
<gene>
    <name evidence="8 18" type="primary">hemA</name>
    <name evidence="18" type="ORF">GS4_11_02800</name>
</gene>
<dbReference type="GO" id="GO:0008883">
    <property type="term" value="F:glutamyl-tRNA reductase activity"/>
    <property type="evidence" value="ECO:0007669"/>
    <property type="project" value="UniProtKB-UniRule"/>
</dbReference>
<dbReference type="EMBL" id="BANX01000011">
    <property type="protein sequence ID" value="GAC68008.1"/>
    <property type="molecule type" value="Genomic_DNA"/>
</dbReference>
<dbReference type="UniPathway" id="UPA00251">
    <property type="reaction ID" value="UER00316"/>
</dbReference>
<dbReference type="SUPFAM" id="SSF51735">
    <property type="entry name" value="NAD(P)-binding Rossmann-fold domains"/>
    <property type="match status" value="1"/>
</dbReference>
<comment type="miscellaneous">
    <text evidence="8">During catalysis, the active site Cys acts as a nucleophile attacking the alpha-carbonyl group of tRNA-bound glutamate with the formation of a thioester intermediate between enzyme and glutamate, and the concomitant release of tRNA(Glu). The thioester intermediate is finally reduced by direct hydride transfer from NADPH, to form the product GSA.</text>
</comment>
<proteinExistence type="inferred from homology"/>
<keyword evidence="5 8" id="KW-0560">Oxidoreductase</keyword>
<name>M0QHH8_9ACTN</name>
<dbReference type="Proteomes" id="UP000011666">
    <property type="component" value="Unassembled WGS sequence"/>
</dbReference>
<feature type="binding site" evidence="8 10">
    <location>
        <begin position="114"/>
        <end position="116"/>
    </location>
    <ligand>
        <name>substrate</name>
    </ligand>
</feature>
<evidence type="ECO:0000256" key="14">
    <source>
        <dbReference type="SAM" id="MobiDB-lite"/>
    </source>
</evidence>
<dbReference type="SUPFAM" id="SSF69075">
    <property type="entry name" value="Glutamyl tRNA-reductase dimerization domain"/>
    <property type="match status" value="1"/>
</dbReference>
<dbReference type="Pfam" id="PF05201">
    <property type="entry name" value="GlutR_N"/>
    <property type="match status" value="1"/>
</dbReference>
<feature type="domain" description="Quinate/shikimate 5-dehydrogenase/glutamyl-tRNA reductase" evidence="16">
    <location>
        <begin position="207"/>
        <end position="334"/>
    </location>
</feature>
<keyword evidence="6 8" id="KW-0627">Porphyrin biosynthesis</keyword>
<evidence type="ECO:0000256" key="1">
    <source>
        <dbReference type="ARBA" id="ARBA00005059"/>
    </source>
</evidence>
<dbReference type="NCBIfam" id="TIGR01035">
    <property type="entry name" value="hemA"/>
    <property type="match status" value="1"/>
</dbReference>
<dbReference type="HAMAP" id="MF_00087">
    <property type="entry name" value="Glu_tRNA_reductase"/>
    <property type="match status" value="1"/>
</dbReference>
<keyword evidence="19" id="KW-1185">Reference proteome</keyword>
<dbReference type="GO" id="GO:0050661">
    <property type="term" value="F:NADP binding"/>
    <property type="evidence" value="ECO:0007669"/>
    <property type="project" value="InterPro"/>
</dbReference>
<feature type="domain" description="Tetrapyrrole biosynthesis glutamyl-tRNA reductase dimerisation" evidence="15">
    <location>
        <begin position="349"/>
        <end position="447"/>
    </location>
</feature>
<dbReference type="STRING" id="1223545.GS4_11_02800"/>
<dbReference type="EC" id="1.2.1.70" evidence="3 8"/>
<evidence type="ECO:0000256" key="9">
    <source>
        <dbReference type="PIRSR" id="PIRSR000445-1"/>
    </source>
</evidence>
<feature type="domain" description="Glutamyl-tRNA reductase N-terminal" evidence="17">
    <location>
        <begin position="7"/>
        <end position="156"/>
    </location>
</feature>
<feature type="binding site" evidence="8 10">
    <location>
        <position position="120"/>
    </location>
    <ligand>
        <name>substrate</name>
    </ligand>
</feature>
<dbReference type="NCBIfam" id="NF000744">
    <property type="entry name" value="PRK00045.1-3"/>
    <property type="match status" value="1"/>
</dbReference>
<dbReference type="OrthoDB" id="110209at2"/>
<organism evidence="18 19">
    <name type="scientific">Gordonia soli NBRC 108243</name>
    <dbReference type="NCBI Taxonomy" id="1223545"/>
    <lineage>
        <taxon>Bacteria</taxon>
        <taxon>Bacillati</taxon>
        <taxon>Actinomycetota</taxon>
        <taxon>Actinomycetes</taxon>
        <taxon>Mycobacteriales</taxon>
        <taxon>Gordoniaceae</taxon>
        <taxon>Gordonia</taxon>
    </lineage>
</organism>
<dbReference type="FunFam" id="3.30.460.30:FF:000001">
    <property type="entry name" value="Glutamyl-tRNA reductase"/>
    <property type="match status" value="1"/>
</dbReference>
<evidence type="ECO:0000256" key="12">
    <source>
        <dbReference type="PIRSR" id="PIRSR000445-4"/>
    </source>
</evidence>
<comment type="catalytic activity">
    <reaction evidence="7 8 13">
        <text>(S)-4-amino-5-oxopentanoate + tRNA(Glu) + NADP(+) = L-glutamyl-tRNA(Glu) + NADPH + H(+)</text>
        <dbReference type="Rhea" id="RHEA:12344"/>
        <dbReference type="Rhea" id="RHEA-COMP:9663"/>
        <dbReference type="Rhea" id="RHEA-COMP:9680"/>
        <dbReference type="ChEBI" id="CHEBI:15378"/>
        <dbReference type="ChEBI" id="CHEBI:57501"/>
        <dbReference type="ChEBI" id="CHEBI:57783"/>
        <dbReference type="ChEBI" id="CHEBI:58349"/>
        <dbReference type="ChEBI" id="CHEBI:78442"/>
        <dbReference type="ChEBI" id="CHEBI:78520"/>
        <dbReference type="EC" id="1.2.1.70"/>
    </reaction>
</comment>
<comment type="function">
    <text evidence="8">Catalyzes the NADPH-dependent reduction of glutamyl-tRNA(Glu) to glutamate 1-semialdehyde (GSA).</text>
</comment>
<dbReference type="InterPro" id="IPR036291">
    <property type="entry name" value="NAD(P)-bd_dom_sf"/>
</dbReference>
<accession>M0QHH8</accession>
<dbReference type="AlphaFoldDB" id="M0QHH8"/>
<feature type="binding site" evidence="8 10">
    <location>
        <position position="109"/>
    </location>
    <ligand>
        <name>substrate</name>
    </ligand>
</feature>
<dbReference type="InterPro" id="IPR036453">
    <property type="entry name" value="GluRdtase_dimer_dom_sf"/>
</dbReference>
<sequence>MSVLLFGVSHRSAPVEVLERLAVSDHDRPKLVDALLTSHAISEAMLVSTCNRVEVYAVVDAFHPALEAVGSVLGDHSGMTVNEMTRHAYVRYSEAAVEHLFTVAAGLDSLVVGEQQILGQIRNAYLNADDNKSAGRVLHELAQQALRVGKRVHTETGIDRAGASVVSVGLHRAKALLGTADVHDVDTRDTEARDAEVGHARPAGLRSAVVVGAGAMGGLATAHLARDGVDELVVVNRTVAKARHLAANVATNHGVAARGVGLDELPAAMATADVVVACTGSVGSVISVGEVHSALAARTVDAPLVICDLGLPRNVDPAAARLPGVHVVDIEGLRGDSETQAAENDTLAARSIVAAELADYLTHQRQAEVTPTVAALRHRAAEVVEAEILRLETRLPGLDDPQRDEVAKAVRRVVDKLLHAPTVRVKQLASTPNGDHYAEALRELFELKPGAAESVSAAESGLAETGHATQSGLAETGHVTQSGLAETGRQGESGRPMTPGSGE</sequence>
<dbReference type="PANTHER" id="PTHR43013:SF1">
    <property type="entry name" value="GLUTAMYL-TRNA REDUCTASE"/>
    <property type="match status" value="1"/>
</dbReference>
<evidence type="ECO:0000256" key="11">
    <source>
        <dbReference type="PIRSR" id="PIRSR000445-3"/>
    </source>
</evidence>
<dbReference type="RefSeq" id="WP_007619759.1">
    <property type="nucleotide sequence ID" value="NZ_BANX01000011.1"/>
</dbReference>
<evidence type="ECO:0000256" key="7">
    <source>
        <dbReference type="ARBA" id="ARBA00047464"/>
    </source>
</evidence>
<dbReference type="PROSITE" id="PS00747">
    <property type="entry name" value="GLUTR"/>
    <property type="match status" value="1"/>
</dbReference>
<reference evidence="18 19" key="1">
    <citation type="submission" date="2013-01" db="EMBL/GenBank/DDBJ databases">
        <title>Whole genome shotgun sequence of Gordonia soli NBRC 108243.</title>
        <authorList>
            <person name="Isaki-Nakamura S."/>
            <person name="Hosoyama A."/>
            <person name="Tsuchikane K."/>
            <person name="Ando Y."/>
            <person name="Baba S."/>
            <person name="Ohji S."/>
            <person name="Hamada M."/>
            <person name="Tamura T."/>
            <person name="Yamazoe A."/>
            <person name="Yamazaki S."/>
            <person name="Fujita N."/>
        </authorList>
    </citation>
    <scope>NUCLEOTIDE SEQUENCE [LARGE SCALE GENOMIC DNA]</scope>
    <source>
        <strain evidence="18 19">NBRC 108243</strain>
    </source>
</reference>
<evidence type="ECO:0000256" key="6">
    <source>
        <dbReference type="ARBA" id="ARBA00023244"/>
    </source>
</evidence>
<comment type="caution">
    <text evidence="18">The sequence shown here is derived from an EMBL/GenBank/DDBJ whole genome shotgun (WGS) entry which is preliminary data.</text>
</comment>
<evidence type="ECO:0000256" key="13">
    <source>
        <dbReference type="RuleBase" id="RU000584"/>
    </source>
</evidence>
<feature type="binding site" evidence="8 10">
    <location>
        <begin position="49"/>
        <end position="52"/>
    </location>
    <ligand>
        <name>substrate</name>
    </ligand>
</feature>
<evidence type="ECO:0000256" key="8">
    <source>
        <dbReference type="HAMAP-Rule" id="MF_00087"/>
    </source>
</evidence>
<dbReference type="Pfam" id="PF00745">
    <property type="entry name" value="GlutR_dimer"/>
    <property type="match status" value="1"/>
</dbReference>
<dbReference type="InterPro" id="IPR015896">
    <property type="entry name" value="4pyrrol_synth_GluRdtase_dimer"/>
</dbReference>
<dbReference type="Gene3D" id="3.40.50.720">
    <property type="entry name" value="NAD(P)-binding Rossmann-like Domain"/>
    <property type="match status" value="1"/>
</dbReference>
<dbReference type="InterPro" id="IPR036343">
    <property type="entry name" value="GluRdtase_N_sf"/>
</dbReference>
<dbReference type="PIRSF" id="PIRSF000445">
    <property type="entry name" value="4pyrrol_synth_GluRdtase"/>
    <property type="match status" value="1"/>
</dbReference>
<evidence type="ECO:0000256" key="2">
    <source>
        <dbReference type="ARBA" id="ARBA00005916"/>
    </source>
</evidence>
<dbReference type="InterPro" id="IPR000343">
    <property type="entry name" value="4pyrrol_synth_GluRdtase"/>
</dbReference>
<feature type="active site" description="Nucleophile" evidence="8 9">
    <location>
        <position position="50"/>
    </location>
</feature>
<feature type="region of interest" description="Disordered" evidence="14">
    <location>
        <begin position="456"/>
        <end position="503"/>
    </location>
</feature>
<comment type="domain">
    <text evidence="8">Possesses an unusual extended V-shaped dimeric structure with each monomer consisting of three distinct domains arranged along a curved 'spinal' alpha-helix. The N-terminal catalytic domain specifically recognizes the glutamate moiety of the substrate. The second domain is the NADPH-binding domain, and the third C-terminal domain is responsible for dimerization.</text>
</comment>
<evidence type="ECO:0000259" key="17">
    <source>
        <dbReference type="Pfam" id="PF05201"/>
    </source>
</evidence>
<dbReference type="CDD" id="cd05213">
    <property type="entry name" value="NAD_bind_Glutamyl_tRNA_reduct"/>
    <property type="match status" value="1"/>
</dbReference>
<evidence type="ECO:0000256" key="3">
    <source>
        <dbReference type="ARBA" id="ARBA00012970"/>
    </source>
</evidence>
<evidence type="ECO:0000256" key="4">
    <source>
        <dbReference type="ARBA" id="ARBA00022857"/>
    </source>
</evidence>
<dbReference type="InterPro" id="IPR018214">
    <property type="entry name" value="GluRdtase_CS"/>
</dbReference>
<evidence type="ECO:0000313" key="18">
    <source>
        <dbReference type="EMBL" id="GAC68008.1"/>
    </source>
</evidence>
<evidence type="ECO:0000256" key="5">
    <source>
        <dbReference type="ARBA" id="ARBA00023002"/>
    </source>
</evidence>
<dbReference type="GO" id="GO:0019353">
    <property type="term" value="P:protoporphyrinogen IX biosynthetic process from glutamate"/>
    <property type="evidence" value="ECO:0007669"/>
    <property type="project" value="TreeGrafter"/>
</dbReference>
<dbReference type="InterPro" id="IPR015895">
    <property type="entry name" value="4pyrrol_synth_GluRdtase_N"/>
</dbReference>
<evidence type="ECO:0000259" key="16">
    <source>
        <dbReference type="Pfam" id="PF01488"/>
    </source>
</evidence>
<feature type="site" description="Important for activity" evidence="8 12">
    <location>
        <position position="99"/>
    </location>
</feature>
<dbReference type="PANTHER" id="PTHR43013">
    <property type="entry name" value="GLUTAMYL-TRNA REDUCTASE"/>
    <property type="match status" value="1"/>
</dbReference>
<evidence type="ECO:0000259" key="15">
    <source>
        <dbReference type="Pfam" id="PF00745"/>
    </source>
</evidence>
<keyword evidence="4 8" id="KW-0521">NADP</keyword>
<evidence type="ECO:0000313" key="19">
    <source>
        <dbReference type="Proteomes" id="UP000011666"/>
    </source>
</evidence>
<evidence type="ECO:0000256" key="10">
    <source>
        <dbReference type="PIRSR" id="PIRSR000445-2"/>
    </source>
</evidence>
<comment type="pathway">
    <text evidence="1 8 13">Porphyrin-containing compound metabolism; protoporphyrin-IX biosynthesis; 5-aminolevulinate from L-glutamyl-tRNA(Glu): step 1/2.</text>
</comment>
<comment type="similarity">
    <text evidence="2 8 13">Belongs to the glutamyl-tRNA reductase family.</text>
</comment>
<dbReference type="eggNOG" id="COG0373">
    <property type="taxonomic scope" value="Bacteria"/>
</dbReference>
<dbReference type="SUPFAM" id="SSF69742">
    <property type="entry name" value="Glutamyl tRNA-reductase catalytic, N-terminal domain"/>
    <property type="match status" value="1"/>
</dbReference>
<dbReference type="Pfam" id="PF01488">
    <property type="entry name" value="Shikimate_DH"/>
    <property type="match status" value="1"/>
</dbReference>
<comment type="subunit">
    <text evidence="8">Homodimer.</text>
</comment>
<feature type="compositionally biased region" description="Polar residues" evidence="14">
    <location>
        <begin position="467"/>
        <end position="484"/>
    </location>
</feature>
<protein>
    <recommendedName>
        <fullName evidence="3 8">Glutamyl-tRNA reductase</fullName>
        <shortName evidence="8">GluTR</shortName>
        <ecNumber evidence="3 8">1.2.1.70</ecNumber>
    </recommendedName>
</protein>
<feature type="binding site" evidence="8 11">
    <location>
        <begin position="212"/>
        <end position="217"/>
    </location>
    <ligand>
        <name>NADP(+)</name>
        <dbReference type="ChEBI" id="CHEBI:58349"/>
    </ligand>
</feature>
<dbReference type="Gene3D" id="3.30.460.30">
    <property type="entry name" value="Glutamyl-tRNA reductase, N-terminal domain"/>
    <property type="match status" value="1"/>
</dbReference>